<dbReference type="GO" id="GO:0008270">
    <property type="term" value="F:zinc ion binding"/>
    <property type="evidence" value="ECO:0007669"/>
    <property type="project" value="UniProtKB-KW"/>
</dbReference>
<dbReference type="InterPro" id="IPR000571">
    <property type="entry name" value="Znf_CCCH"/>
</dbReference>
<reference evidence="5" key="4">
    <citation type="journal article" date="2015" name="G3 (Bethesda)">
        <title>Genome sequences of three phytopathogenic species of the Magnaporthaceae family of fungi.</title>
        <authorList>
            <person name="Okagaki L.H."/>
            <person name="Nunes C.C."/>
            <person name="Sailsbery J."/>
            <person name="Clay B."/>
            <person name="Brown D."/>
            <person name="John T."/>
            <person name="Oh Y."/>
            <person name="Young N."/>
            <person name="Fitzgerald M."/>
            <person name="Haas B.J."/>
            <person name="Zeng Q."/>
            <person name="Young S."/>
            <person name="Adiconis X."/>
            <person name="Fan L."/>
            <person name="Levin J.Z."/>
            <person name="Mitchell T.K."/>
            <person name="Okubara P.A."/>
            <person name="Farman M.L."/>
            <person name="Kohn L.M."/>
            <person name="Birren B."/>
            <person name="Ma L.-J."/>
            <person name="Dean R.A."/>
        </authorList>
    </citation>
    <scope>NUCLEOTIDE SEQUENCE</scope>
    <source>
        <strain evidence="5">ATCC 64411 / 73-15</strain>
    </source>
</reference>
<keyword evidence="1" id="KW-0863">Zinc-finger</keyword>
<dbReference type="PANTHER" id="PTHR13309:SF0">
    <property type="entry name" value="FMR1-INTERACTING PROTEIN NUFIP1"/>
    <property type="match status" value="1"/>
</dbReference>
<reference evidence="6" key="1">
    <citation type="submission" date="2010-05" db="EMBL/GenBank/DDBJ databases">
        <title>The genome sequence of Magnaporthe poae strain ATCC 64411.</title>
        <authorList>
            <person name="Ma L.-J."/>
            <person name="Dead R."/>
            <person name="Young S."/>
            <person name="Zeng Q."/>
            <person name="Koehrsen M."/>
            <person name="Alvarado L."/>
            <person name="Berlin A."/>
            <person name="Chapman S.B."/>
            <person name="Chen Z."/>
            <person name="Freedman E."/>
            <person name="Gellesch M."/>
            <person name="Goldberg J."/>
            <person name="Griggs A."/>
            <person name="Gujja S."/>
            <person name="Heilman E.R."/>
            <person name="Heiman D."/>
            <person name="Hepburn T."/>
            <person name="Howarth C."/>
            <person name="Jen D."/>
            <person name="Larson L."/>
            <person name="Mehta T."/>
            <person name="Neiman D."/>
            <person name="Pearson M."/>
            <person name="Roberts A."/>
            <person name="Saif S."/>
            <person name="Shea T."/>
            <person name="Shenoy N."/>
            <person name="Sisk P."/>
            <person name="Stolte C."/>
            <person name="Sykes S."/>
            <person name="Walk T."/>
            <person name="White J."/>
            <person name="Yandava C."/>
            <person name="Haas B."/>
            <person name="Nusbaum C."/>
            <person name="Birren B."/>
        </authorList>
    </citation>
    <scope>NUCLEOTIDE SEQUENCE [LARGE SCALE GENOMIC DNA]</scope>
    <source>
        <strain evidence="6">ATCC 64411 / 73-15</strain>
    </source>
</reference>
<feature type="compositionally biased region" description="Pro residues" evidence="2">
    <location>
        <begin position="141"/>
        <end position="153"/>
    </location>
</feature>
<feature type="compositionally biased region" description="Low complexity" evidence="2">
    <location>
        <begin position="92"/>
        <end position="116"/>
    </location>
</feature>
<dbReference type="OrthoDB" id="273070at2759"/>
<feature type="zinc finger region" description="C3H1-type" evidence="1">
    <location>
        <begin position="493"/>
        <end position="521"/>
    </location>
</feature>
<dbReference type="VEuPathDB" id="FungiDB:MAPG_02529"/>
<dbReference type="GO" id="GO:0000492">
    <property type="term" value="P:box C/D snoRNP assembly"/>
    <property type="evidence" value="ECO:0007669"/>
    <property type="project" value="TreeGrafter"/>
</dbReference>
<evidence type="ECO:0000313" key="6">
    <source>
        <dbReference type="Proteomes" id="UP000011715"/>
    </source>
</evidence>
<dbReference type="AlphaFoldDB" id="A0A0C4DRL6"/>
<feature type="compositionally biased region" description="Gly residues" evidence="2">
    <location>
        <begin position="47"/>
        <end position="56"/>
    </location>
</feature>
<keyword evidence="1" id="KW-0479">Metal-binding</keyword>
<proteinExistence type="predicted"/>
<feature type="compositionally biased region" description="Low complexity" evidence="2">
    <location>
        <begin position="166"/>
        <end position="190"/>
    </location>
</feature>
<evidence type="ECO:0000313" key="4">
    <source>
        <dbReference type="EMBL" id="KLU83469.1"/>
    </source>
</evidence>
<dbReference type="EnsemblFungi" id="MAPG_02529T0">
    <property type="protein sequence ID" value="MAPG_02529T0"/>
    <property type="gene ID" value="MAPG_02529"/>
</dbReference>
<dbReference type="PROSITE" id="PS50103">
    <property type="entry name" value="ZF_C3H1"/>
    <property type="match status" value="1"/>
</dbReference>
<dbReference type="Pfam" id="PF10453">
    <property type="entry name" value="NUFIP1"/>
    <property type="match status" value="1"/>
</dbReference>
<dbReference type="STRING" id="644358.A0A0C4DRL6"/>
<feature type="region of interest" description="Disordered" evidence="2">
    <location>
        <begin position="1"/>
        <end position="498"/>
    </location>
</feature>
<dbReference type="GO" id="GO:0003723">
    <property type="term" value="F:RNA binding"/>
    <property type="evidence" value="ECO:0007669"/>
    <property type="project" value="InterPro"/>
</dbReference>
<feature type="region of interest" description="Disordered" evidence="2">
    <location>
        <begin position="566"/>
        <end position="633"/>
    </location>
</feature>
<reference evidence="5" key="5">
    <citation type="submission" date="2015-06" db="UniProtKB">
        <authorList>
            <consortium name="EnsemblFungi"/>
        </authorList>
    </citation>
    <scope>IDENTIFICATION</scope>
    <source>
        <strain evidence="5">ATCC 64411</strain>
    </source>
</reference>
<feature type="compositionally biased region" description="Basic and acidic residues" evidence="2">
    <location>
        <begin position="464"/>
        <end position="474"/>
    </location>
</feature>
<dbReference type="InterPro" id="IPR039136">
    <property type="entry name" value="NUFIP1-like"/>
</dbReference>
<evidence type="ECO:0000256" key="2">
    <source>
        <dbReference type="SAM" id="MobiDB-lite"/>
    </source>
</evidence>
<feature type="domain" description="C3H1-type" evidence="3">
    <location>
        <begin position="493"/>
        <end position="521"/>
    </location>
</feature>
<accession>A0A0C4DRL6</accession>
<dbReference type="EMBL" id="ADBL01000630">
    <property type="status" value="NOT_ANNOTATED_CDS"/>
    <property type="molecule type" value="Genomic_DNA"/>
</dbReference>
<evidence type="ECO:0000256" key="1">
    <source>
        <dbReference type="PROSITE-ProRule" id="PRU00723"/>
    </source>
</evidence>
<feature type="compositionally biased region" description="Pro residues" evidence="2">
    <location>
        <begin position="247"/>
        <end position="265"/>
    </location>
</feature>
<name>A0A0C4DRL6_MAGP6</name>
<feature type="compositionally biased region" description="Low complexity" evidence="2">
    <location>
        <begin position="62"/>
        <end position="82"/>
    </location>
</feature>
<organism evidence="5 6">
    <name type="scientific">Magnaporthiopsis poae (strain ATCC 64411 / 73-15)</name>
    <name type="common">Kentucky bluegrass fungus</name>
    <name type="synonym">Magnaporthe poae</name>
    <dbReference type="NCBI Taxonomy" id="644358"/>
    <lineage>
        <taxon>Eukaryota</taxon>
        <taxon>Fungi</taxon>
        <taxon>Dikarya</taxon>
        <taxon>Ascomycota</taxon>
        <taxon>Pezizomycotina</taxon>
        <taxon>Sordariomycetes</taxon>
        <taxon>Sordariomycetidae</taxon>
        <taxon>Magnaporthales</taxon>
        <taxon>Magnaporthaceae</taxon>
        <taxon>Magnaporthiopsis</taxon>
    </lineage>
</organism>
<evidence type="ECO:0000313" key="5">
    <source>
        <dbReference type="EnsemblFungi" id="MAPG_02529T0"/>
    </source>
</evidence>
<feature type="compositionally biased region" description="Basic and acidic residues" evidence="2">
    <location>
        <begin position="420"/>
        <end position="440"/>
    </location>
</feature>
<dbReference type="PANTHER" id="PTHR13309">
    <property type="entry name" value="NUCLEAR FRAGILE X MENTAL RETARDATION PROTEIN INTERACTING PROTEIN 1"/>
    <property type="match status" value="1"/>
</dbReference>
<dbReference type="GO" id="GO:0005634">
    <property type="term" value="C:nucleus"/>
    <property type="evidence" value="ECO:0007669"/>
    <property type="project" value="TreeGrafter"/>
</dbReference>
<keyword evidence="1" id="KW-0862">Zinc</keyword>
<dbReference type="EMBL" id="GL876967">
    <property type="protein sequence ID" value="KLU83469.1"/>
    <property type="molecule type" value="Genomic_DNA"/>
</dbReference>
<keyword evidence="6" id="KW-1185">Reference proteome</keyword>
<protein>
    <recommendedName>
        <fullName evidence="3">C3H1-type domain-containing protein</fullName>
    </recommendedName>
</protein>
<feature type="compositionally biased region" description="Low complexity" evidence="2">
    <location>
        <begin position="123"/>
        <end position="140"/>
    </location>
</feature>
<gene>
    <name evidence="4" type="ORF">MAPG_02529</name>
</gene>
<dbReference type="Proteomes" id="UP000011715">
    <property type="component" value="Unassembled WGS sequence"/>
</dbReference>
<evidence type="ECO:0000259" key="3">
    <source>
        <dbReference type="PROSITE" id="PS50103"/>
    </source>
</evidence>
<reference evidence="4" key="3">
    <citation type="submission" date="2011-03" db="EMBL/GenBank/DDBJ databases">
        <title>Annotation of Magnaporthe poae ATCC 64411.</title>
        <authorList>
            <person name="Ma L.-J."/>
            <person name="Dead R."/>
            <person name="Young S.K."/>
            <person name="Zeng Q."/>
            <person name="Gargeya S."/>
            <person name="Fitzgerald M."/>
            <person name="Haas B."/>
            <person name="Abouelleil A."/>
            <person name="Alvarado L."/>
            <person name="Arachchi H.M."/>
            <person name="Berlin A."/>
            <person name="Brown A."/>
            <person name="Chapman S.B."/>
            <person name="Chen Z."/>
            <person name="Dunbar C."/>
            <person name="Freedman E."/>
            <person name="Gearin G."/>
            <person name="Gellesch M."/>
            <person name="Goldberg J."/>
            <person name="Griggs A."/>
            <person name="Gujja S."/>
            <person name="Heiman D."/>
            <person name="Howarth C."/>
            <person name="Larson L."/>
            <person name="Lui A."/>
            <person name="MacDonald P.J.P."/>
            <person name="Mehta T."/>
            <person name="Montmayeur A."/>
            <person name="Murphy C."/>
            <person name="Neiman D."/>
            <person name="Pearson M."/>
            <person name="Priest M."/>
            <person name="Roberts A."/>
            <person name="Saif S."/>
            <person name="Shea T."/>
            <person name="Shenoy N."/>
            <person name="Sisk P."/>
            <person name="Stolte C."/>
            <person name="Sykes S."/>
            <person name="Yandava C."/>
            <person name="Wortman J."/>
            <person name="Nusbaum C."/>
            <person name="Birren B."/>
        </authorList>
    </citation>
    <scope>NUCLEOTIDE SEQUENCE</scope>
    <source>
        <strain evidence="4">ATCC 64411</strain>
    </source>
</reference>
<dbReference type="eggNOG" id="ENOG502SA4F">
    <property type="taxonomic scope" value="Eukaryota"/>
</dbReference>
<dbReference type="OMA" id="VMEAIVW"/>
<dbReference type="InterPro" id="IPR019496">
    <property type="entry name" value="NUFIP1_cons_dom"/>
</dbReference>
<sequence>MATYGYGPPPPAPSAVLPNGPSPGYPQYGQYQQQPPPPAGHSHGSHSGRGGRGGHSGRGDFHGSPAPYPYSSQPPSNYAAPPHGAPPPHAPLPAHNYHPNYAPQIYQQPQYSHQSPYGPPQQPQQQQPQQQPQQPTQQQPQPQPPSQPQPQAPQQPYIPHYPPYPHQQSGPPHQPWGAPGPTGHQPTGPQFGSGRGRGGAHGDRGGHKATAAMGPPIRLGFDSRQEQSAPVSNGYPAPYGSPQVAAPYPPPPYQGYPAPGPPHMPAPVHYDAYYGGQHGARSHGRGGFHSSNGRGRPHVGGDKMRHNHHMKKPGGTPSTPHSNHQKPDAASAGKKKKRKTNTLGLTPGEESDDDANEEEKLVELIGPDAPNPTDVAAWIAERKARFPTQARIKAKAAASGAAGGEKSKDGGKSAAVSSLEKQKLKAEKLRKQLEKVESSIKRKREQQDEGDDMRDVTGSPSASDDSKSDTEKPDVLPSRPDPAAFVPPPSKKADPSKHCKYYSTGGICGKKGKCRFVHDDAVRQAALKEREMNGGRMTLQQRLTLNDKDQEDLTIVKTLQYLKEKGLMSDLKQSSTTQSCKTEETSLPPPPAKATPDNSLPSRQPQVQPDESGRYQGWDLSGFGNTGLSKDES</sequence>
<reference evidence="4" key="2">
    <citation type="submission" date="2010-05" db="EMBL/GenBank/DDBJ databases">
        <title>The Genome Sequence of Magnaporthe poae strain ATCC 64411.</title>
        <authorList>
            <consortium name="The Broad Institute Genome Sequencing Platform"/>
            <consortium name="Broad Institute Genome Sequencing Center for Infectious Disease"/>
            <person name="Ma L.-J."/>
            <person name="Dead R."/>
            <person name="Young S."/>
            <person name="Zeng Q."/>
            <person name="Koehrsen M."/>
            <person name="Alvarado L."/>
            <person name="Berlin A."/>
            <person name="Chapman S.B."/>
            <person name="Chen Z."/>
            <person name="Freedman E."/>
            <person name="Gellesch M."/>
            <person name="Goldberg J."/>
            <person name="Griggs A."/>
            <person name="Gujja S."/>
            <person name="Heilman E.R."/>
            <person name="Heiman D."/>
            <person name="Hepburn T."/>
            <person name="Howarth C."/>
            <person name="Jen D."/>
            <person name="Larson L."/>
            <person name="Mehta T."/>
            <person name="Neiman D."/>
            <person name="Pearson M."/>
            <person name="Roberts A."/>
            <person name="Saif S."/>
            <person name="Shea T."/>
            <person name="Shenoy N."/>
            <person name="Sisk P."/>
            <person name="Stolte C."/>
            <person name="Sykes S."/>
            <person name="Walk T."/>
            <person name="White J."/>
            <person name="Yandava C."/>
            <person name="Haas B."/>
            <person name="Nusbaum C."/>
            <person name="Birren B."/>
        </authorList>
    </citation>
    <scope>NUCLEOTIDE SEQUENCE</scope>
    <source>
        <strain evidence="4">ATCC 64411</strain>
    </source>
</reference>
<feature type="compositionally biased region" description="Polar residues" evidence="2">
    <location>
        <begin position="571"/>
        <end position="580"/>
    </location>
</feature>
<feature type="compositionally biased region" description="Polar residues" evidence="2">
    <location>
        <begin position="596"/>
        <end position="609"/>
    </location>
</feature>